<keyword evidence="3" id="KW-1185">Reference proteome</keyword>
<dbReference type="InterPro" id="IPR013568">
    <property type="entry name" value="SEFIR_dom"/>
</dbReference>
<sequence>MYQELILNNNPPRVFISYSWDSETHKDWVRTFSERLRLNGVDIRLDQWHVMPGQSLTQFMESEIVACDHVITICTRNYFLKSLGRQGGVGYEQQIISGHLAAGVHRGKFIPVVREGEFEVGEKCAIPPHFLGIYAIDVRNDLDLERSQETLLRTVFKQPLLSAPEIGNMPTWVTDDRNEIEPEEVRLATLDLDGWQLNSGLAQHHRTPDTFYMPSAKERRSIVEGDVVKLIFEISIPYDPEDPEAEQTFGERMWVLVTNNTGPYYLGTLNNFPCTSDEQTNLSYGDKVVFLPEHVIDIQ</sequence>
<name>A0ABM6QUC6_PSEO1</name>
<dbReference type="InterPro" id="IPR035897">
    <property type="entry name" value="Toll_tir_struct_dom_sf"/>
</dbReference>
<protein>
    <submittedName>
        <fullName evidence="2">TIR domain-containing protein</fullName>
    </submittedName>
</protein>
<feature type="domain" description="SEFIR" evidence="1">
    <location>
        <begin position="11"/>
        <end position="147"/>
    </location>
</feature>
<dbReference type="Proteomes" id="UP000235315">
    <property type="component" value="Chromosome"/>
</dbReference>
<dbReference type="Gene3D" id="3.40.50.10140">
    <property type="entry name" value="Toll/interleukin-1 receptor homology (TIR) domain"/>
    <property type="match status" value="1"/>
</dbReference>
<dbReference type="SUPFAM" id="SSF52200">
    <property type="entry name" value="Toll/Interleukin receptor TIR domain"/>
    <property type="match status" value="1"/>
</dbReference>
<reference evidence="2 3" key="1">
    <citation type="submission" date="2018-01" db="EMBL/GenBank/DDBJ databases">
        <title>Tropical forage species Digitaria eriantha prevents oxidative stress under low temperature conditions by the incorporation of polyhydroxybutyrate-producing endophytic bacteria.</title>
        <authorList>
            <person name="Stritzler M."/>
            <person name="Ayub N."/>
        </authorList>
    </citation>
    <scope>NUCLEOTIDE SEQUENCE [LARGE SCALE GENOMIC DNA]</scope>
    <source>
        <strain evidence="2 3">FR1</strain>
    </source>
</reference>
<dbReference type="EMBL" id="CP025738">
    <property type="protein sequence ID" value="AUO44899.1"/>
    <property type="molecule type" value="Genomic_DNA"/>
</dbReference>
<evidence type="ECO:0000313" key="3">
    <source>
        <dbReference type="Proteomes" id="UP000235315"/>
    </source>
</evidence>
<proteinExistence type="predicted"/>
<dbReference type="Pfam" id="PF13676">
    <property type="entry name" value="TIR_2"/>
    <property type="match status" value="1"/>
</dbReference>
<gene>
    <name evidence="2" type="ORF">C1C98_05345</name>
</gene>
<accession>A0ABM6QUC6</accession>
<evidence type="ECO:0000313" key="2">
    <source>
        <dbReference type="EMBL" id="AUO44899.1"/>
    </source>
</evidence>
<evidence type="ECO:0000259" key="1">
    <source>
        <dbReference type="PROSITE" id="PS51534"/>
    </source>
</evidence>
<dbReference type="InterPro" id="IPR000157">
    <property type="entry name" value="TIR_dom"/>
</dbReference>
<organism evidence="2 3">
    <name type="scientific">Pseudomonas ogarae (strain DSM 112162 / CECT 30235 / F113)</name>
    <dbReference type="NCBI Taxonomy" id="1114970"/>
    <lineage>
        <taxon>Bacteria</taxon>
        <taxon>Pseudomonadati</taxon>
        <taxon>Pseudomonadota</taxon>
        <taxon>Gammaproteobacteria</taxon>
        <taxon>Pseudomonadales</taxon>
        <taxon>Pseudomonadaceae</taxon>
        <taxon>Pseudomonas</taxon>
    </lineage>
</organism>
<dbReference type="PROSITE" id="PS51534">
    <property type="entry name" value="SEFIR"/>
    <property type="match status" value="1"/>
</dbReference>